<dbReference type="AlphaFoldDB" id="A0A074W8B8"/>
<dbReference type="InterPro" id="IPR051603">
    <property type="entry name" value="Zinc-ADH_QOR/CCCR"/>
</dbReference>
<dbReference type="GeneID" id="63913560"/>
<feature type="domain" description="Enoyl reductase (ER)" evidence="2">
    <location>
        <begin position="8"/>
        <end position="311"/>
    </location>
</feature>
<gene>
    <name evidence="3" type="ORF">M437DRAFT_40391</name>
</gene>
<dbReference type="Proteomes" id="UP000030672">
    <property type="component" value="Unassembled WGS sequence"/>
</dbReference>
<dbReference type="InterPro" id="IPR011032">
    <property type="entry name" value="GroES-like_sf"/>
</dbReference>
<evidence type="ECO:0000256" key="1">
    <source>
        <dbReference type="ARBA" id="ARBA00022857"/>
    </source>
</evidence>
<dbReference type="Pfam" id="PF00107">
    <property type="entry name" value="ADH_zinc_N"/>
    <property type="match status" value="1"/>
</dbReference>
<dbReference type="InterPro" id="IPR036291">
    <property type="entry name" value="NAD(P)-bd_dom_sf"/>
</dbReference>
<dbReference type="PANTHER" id="PTHR44154">
    <property type="entry name" value="QUINONE OXIDOREDUCTASE"/>
    <property type="match status" value="1"/>
</dbReference>
<evidence type="ECO:0000313" key="3">
    <source>
        <dbReference type="EMBL" id="KEQ66147.1"/>
    </source>
</evidence>
<protein>
    <submittedName>
        <fullName evidence="3">GroES-like protein</fullName>
    </submittedName>
</protein>
<proteinExistence type="predicted"/>
<keyword evidence="4" id="KW-1185">Reference proteome</keyword>
<evidence type="ECO:0000313" key="4">
    <source>
        <dbReference type="Proteomes" id="UP000030672"/>
    </source>
</evidence>
<reference evidence="3 4" key="1">
    <citation type="journal article" date="2014" name="BMC Genomics">
        <title>Genome sequencing of four Aureobasidium pullulans varieties: biotechnological potential, stress tolerance, and description of new species.</title>
        <authorList>
            <person name="Gostin Ar C."/>
            <person name="Ohm R.A."/>
            <person name="Kogej T."/>
            <person name="Sonjak S."/>
            <person name="Turk M."/>
            <person name="Zajc J."/>
            <person name="Zalar P."/>
            <person name="Grube M."/>
            <person name="Sun H."/>
            <person name="Han J."/>
            <person name="Sharma A."/>
            <person name="Chiniquy J."/>
            <person name="Ngan C.Y."/>
            <person name="Lipzen A."/>
            <person name="Barry K."/>
            <person name="Grigoriev I.V."/>
            <person name="Gunde-Cimerman N."/>
        </authorList>
    </citation>
    <scope>NUCLEOTIDE SEQUENCE [LARGE SCALE GENOMIC DNA]</scope>
    <source>
        <strain evidence="3 4">CBS 110374</strain>
    </source>
</reference>
<accession>A0A074W8B8</accession>
<dbReference type="SMART" id="SM00829">
    <property type="entry name" value="PKS_ER"/>
    <property type="match status" value="1"/>
</dbReference>
<dbReference type="SUPFAM" id="SSF51735">
    <property type="entry name" value="NAD(P)-binding Rossmann-fold domains"/>
    <property type="match status" value="1"/>
</dbReference>
<name>A0A074W8B8_AURM1</name>
<dbReference type="GO" id="GO:0016491">
    <property type="term" value="F:oxidoreductase activity"/>
    <property type="evidence" value="ECO:0007669"/>
    <property type="project" value="InterPro"/>
</dbReference>
<dbReference type="CDD" id="cd05289">
    <property type="entry name" value="MDR_like_2"/>
    <property type="match status" value="1"/>
</dbReference>
<sequence length="315" mass="33322">MRALQCRKANVLAINTIPKPLPGPGQVLIKVLATSVNPSDVLNCVGGFNHTTFPRIPGRDYAGIVVAGSEHLLGLEVFGTSGRFFGFTTDGAHAQYCVVAEEDVARKPSIVSFIQAATIGVPFITASLMLRRAHVQANEVVLVIGATGNVGSAAVQLAMTKGCTVLTASRGDTTDINLISDPGLRKVMETSAGEGVDLVVDTTGDTSLLKAALRVLGQGGRLAIVSAPRTGDTDFTFDLKSLYRKEQSIIGSNSLSYLSSDMAAEMRRLVPLFESGQLKAPAEESLRIVGLDDALTAYEAVKNKARGKFVIKPFM</sequence>
<dbReference type="RefSeq" id="XP_040883170.1">
    <property type="nucleotide sequence ID" value="XM_041020187.1"/>
</dbReference>
<dbReference type="EMBL" id="KL584826">
    <property type="protein sequence ID" value="KEQ66147.1"/>
    <property type="molecule type" value="Genomic_DNA"/>
</dbReference>
<dbReference type="SUPFAM" id="SSF50129">
    <property type="entry name" value="GroES-like"/>
    <property type="match status" value="1"/>
</dbReference>
<dbReference type="InterPro" id="IPR020843">
    <property type="entry name" value="ER"/>
</dbReference>
<dbReference type="InterPro" id="IPR013149">
    <property type="entry name" value="ADH-like_C"/>
</dbReference>
<dbReference type="Gene3D" id="3.90.180.10">
    <property type="entry name" value="Medium-chain alcohol dehydrogenases, catalytic domain"/>
    <property type="match status" value="1"/>
</dbReference>
<dbReference type="Pfam" id="PF08240">
    <property type="entry name" value="ADH_N"/>
    <property type="match status" value="1"/>
</dbReference>
<organism evidence="3 4">
    <name type="scientific">Aureobasidium melanogenum (strain CBS 110374)</name>
    <name type="common">Aureobasidium pullulans var. melanogenum</name>
    <dbReference type="NCBI Taxonomy" id="1043003"/>
    <lineage>
        <taxon>Eukaryota</taxon>
        <taxon>Fungi</taxon>
        <taxon>Dikarya</taxon>
        <taxon>Ascomycota</taxon>
        <taxon>Pezizomycotina</taxon>
        <taxon>Dothideomycetes</taxon>
        <taxon>Dothideomycetidae</taxon>
        <taxon>Dothideales</taxon>
        <taxon>Saccotheciaceae</taxon>
        <taxon>Aureobasidium</taxon>
    </lineage>
</organism>
<dbReference type="PANTHER" id="PTHR44154:SF1">
    <property type="entry name" value="QUINONE OXIDOREDUCTASE"/>
    <property type="match status" value="1"/>
</dbReference>
<keyword evidence="1" id="KW-0521">NADP</keyword>
<dbReference type="STRING" id="1043003.A0A074W8B8"/>
<evidence type="ECO:0000259" key="2">
    <source>
        <dbReference type="SMART" id="SM00829"/>
    </source>
</evidence>
<dbReference type="HOGENOM" id="CLU_026673_3_1_1"/>
<dbReference type="InterPro" id="IPR013154">
    <property type="entry name" value="ADH-like_N"/>
</dbReference>